<evidence type="ECO:0000313" key="3">
    <source>
        <dbReference type="Proteomes" id="UP000215127"/>
    </source>
</evidence>
<protein>
    <recommendedName>
        <fullName evidence="4">F-box domain-containing protein</fullName>
    </recommendedName>
</protein>
<evidence type="ECO:0000256" key="1">
    <source>
        <dbReference type="SAM" id="MobiDB-lite"/>
    </source>
</evidence>
<name>A0A1X7S3S9_ZYMT9</name>
<evidence type="ECO:0008006" key="4">
    <source>
        <dbReference type="Google" id="ProtNLM"/>
    </source>
</evidence>
<feature type="compositionally biased region" description="Basic and acidic residues" evidence="1">
    <location>
        <begin position="609"/>
        <end position="624"/>
    </location>
</feature>
<dbReference type="EMBL" id="LT853700">
    <property type="protein sequence ID" value="SMQ53847.1"/>
    <property type="molecule type" value="Genomic_DNA"/>
</dbReference>
<dbReference type="Proteomes" id="UP000215127">
    <property type="component" value="Chromosome 9"/>
</dbReference>
<dbReference type="AlphaFoldDB" id="A0A1X7S3S9"/>
<organism evidence="2 3">
    <name type="scientific">Zymoseptoria tritici (strain ST99CH_3D7)</name>
    <dbReference type="NCBI Taxonomy" id="1276538"/>
    <lineage>
        <taxon>Eukaryota</taxon>
        <taxon>Fungi</taxon>
        <taxon>Dikarya</taxon>
        <taxon>Ascomycota</taxon>
        <taxon>Pezizomycotina</taxon>
        <taxon>Dothideomycetes</taxon>
        <taxon>Dothideomycetidae</taxon>
        <taxon>Mycosphaerellales</taxon>
        <taxon>Mycosphaerellaceae</taxon>
        <taxon>Zymoseptoria</taxon>
    </lineage>
</organism>
<feature type="region of interest" description="Disordered" evidence="1">
    <location>
        <begin position="604"/>
        <end position="642"/>
    </location>
</feature>
<keyword evidence="3" id="KW-1185">Reference proteome</keyword>
<gene>
    <name evidence="2" type="ORF">ZT3D7_G9001</name>
</gene>
<evidence type="ECO:0000313" key="2">
    <source>
        <dbReference type="EMBL" id="SMQ53847.1"/>
    </source>
</evidence>
<proteinExistence type="predicted"/>
<sequence length="642" mass="73041">MDDLPDELIANICRFCTEPEIKALRLAGSRKIQRVADEHLFTEVVVFMNRVSLEACRGLAAHDIFSKTVDNLWIQADRPKKMTYKEWSKNKRPYLDPATRDRIRESATRIMGTDSQVPMEERFAVIRAESREIRAEAERAMSALTQEQLRNRYTHSVRLARESTQIHDDGSLMQCFRDILAQCPNVKSVDLTLGHHLRVSTAGDNIGFRKGMVQPFGDITEYDSGVHVMGDLVLAASDVGFKPRVLNLGCVSHFVFMREDLVGYAEKLRDFFENLEELTWEFLVPVYGENYTLDFRAFDDVLADIHESKNLVSLLSAASGLKQLRLDLPHHADGHGVPLLSRVVGLTTWQHLAKLNIANFETFPEHLTDLLLRHKQTLKLVQLGAVALSGGVWLECFKALAGRLPHVEAFELRGRFDEEDGETFHTAFSSIRKNFPNSSRNFSPMSNTWSGESTTMPRWAALVSLMEHTTKLQHLCLDLPDYTNGDNVTLQDIVGGTTWRYLTHLDIANFEAKPDDLTDLLIRHRDTLTCVKLGTVCLQTGTWPECFESFAGKLPKIEQFEFRSRFSDDTIGESFLWFGWPHEKQNNARGEEVRKFIITGGEECPTIRYQHEEGESTSEHRSEGNDEDGNDDREGDEDDDEA</sequence>
<feature type="compositionally biased region" description="Acidic residues" evidence="1">
    <location>
        <begin position="625"/>
        <end position="642"/>
    </location>
</feature>
<reference evidence="2 3" key="1">
    <citation type="submission" date="2016-06" db="EMBL/GenBank/DDBJ databases">
        <authorList>
            <person name="Kjaerup R.B."/>
            <person name="Dalgaard T.S."/>
            <person name="Juul-Madsen H.R."/>
        </authorList>
    </citation>
    <scope>NUCLEOTIDE SEQUENCE [LARGE SCALE GENOMIC DNA]</scope>
</reference>
<dbReference type="STRING" id="1276538.A0A1X7S3S9"/>
<accession>A0A1X7S3S9</accession>